<keyword evidence="2" id="KW-1185">Reference proteome</keyword>
<name>R0MEQ9_NOSB1</name>
<organism evidence="1 2">
    <name type="scientific">Nosema bombycis (strain CQ1 / CVCC 102059)</name>
    <name type="common">Microsporidian parasite</name>
    <name type="synonym">Pebrine of silkworm</name>
    <dbReference type="NCBI Taxonomy" id="578461"/>
    <lineage>
        <taxon>Eukaryota</taxon>
        <taxon>Fungi</taxon>
        <taxon>Fungi incertae sedis</taxon>
        <taxon>Microsporidia</taxon>
        <taxon>Nosematidae</taxon>
        <taxon>Nosema</taxon>
    </lineage>
</organism>
<reference evidence="1 2" key="1">
    <citation type="journal article" date="2013" name="BMC Genomics">
        <title>Comparative genomics of parasitic silkworm microsporidia reveal an association between genome expansion and host adaptation.</title>
        <authorList>
            <person name="Pan G."/>
            <person name="Xu J."/>
            <person name="Li T."/>
            <person name="Xia Q."/>
            <person name="Liu S.L."/>
            <person name="Zhang G."/>
            <person name="Li S."/>
            <person name="Li C."/>
            <person name="Liu H."/>
            <person name="Yang L."/>
            <person name="Liu T."/>
            <person name="Zhang X."/>
            <person name="Wu Z."/>
            <person name="Fan W."/>
            <person name="Dang X."/>
            <person name="Xiang H."/>
            <person name="Tao M."/>
            <person name="Li Y."/>
            <person name="Hu J."/>
            <person name="Li Z."/>
            <person name="Lin L."/>
            <person name="Luo J."/>
            <person name="Geng L."/>
            <person name="Wang L."/>
            <person name="Long M."/>
            <person name="Wan Y."/>
            <person name="He N."/>
            <person name="Zhang Z."/>
            <person name="Lu C."/>
            <person name="Keeling P.J."/>
            <person name="Wang J."/>
            <person name="Xiang Z."/>
            <person name="Zhou Z."/>
        </authorList>
    </citation>
    <scope>NUCLEOTIDE SEQUENCE [LARGE SCALE GENOMIC DNA]</scope>
    <source>
        <strain evidence="2">CQ1 / CVCC 102059</strain>
    </source>
</reference>
<accession>R0MEQ9</accession>
<sequence>MINLFFISNFLNVLMTDDKIERFLKNNTMDQQYHESEPRWSFLHFKQDKVLFNQSLLSEKTLTKNKEEMNDKSFTESEKFMFYVLNYNLEDIEAHRHITRQLTSNVLINIFNPIKYDWARDYVRYVVTNQDTYKSFIAFNNNIIDIITNRYSFEWIFSRILCRSDDTSELLKSLFSKERLKNLAPEDHNYIVLHDINRNKYNINLFVIYLEIRSYINTISQNNIYYYELCGLSSYLFGLLSIFESYRVCWHFTKSLPENSLIIMENLQQSMITLYQIVLLIEYQEKYNITQVSDTIIDLIYKCLNLLSGCSDSSIIKAFECLKIIRIIHQRQVHTLRSQKFFNYLRSYILIISMYSEKYVNDLHSMLTAKDRLELTNIELFFEIEGFYKLSMFLTTE</sequence>
<dbReference type="Proteomes" id="UP000016927">
    <property type="component" value="Unassembled WGS sequence"/>
</dbReference>
<evidence type="ECO:0000313" key="1">
    <source>
        <dbReference type="EMBL" id="EOB12620.1"/>
    </source>
</evidence>
<gene>
    <name evidence="1" type="ORF">NBO_395g0003</name>
</gene>
<proteinExistence type="predicted"/>
<protein>
    <submittedName>
        <fullName evidence="1">Uncharacterized protein</fullName>
    </submittedName>
</protein>
<dbReference type="HOGENOM" id="CLU_698488_0_0_1"/>
<dbReference type="EMBL" id="KB909303">
    <property type="protein sequence ID" value="EOB12620.1"/>
    <property type="molecule type" value="Genomic_DNA"/>
</dbReference>
<dbReference type="AlphaFoldDB" id="R0MEQ9"/>
<dbReference type="VEuPathDB" id="MicrosporidiaDB:NBO_395g0003"/>
<evidence type="ECO:0000313" key="2">
    <source>
        <dbReference type="Proteomes" id="UP000016927"/>
    </source>
</evidence>